<accession>A0A2Z2NUB2</accession>
<keyword evidence="5 8" id="KW-0378">Hydrolase</keyword>
<evidence type="ECO:0000256" key="8">
    <source>
        <dbReference type="RuleBase" id="RU366003"/>
    </source>
</evidence>
<dbReference type="PANTHER" id="PTHR21039">
    <property type="entry name" value="HISTIDINOL PHOSPHATASE-RELATED"/>
    <property type="match status" value="1"/>
</dbReference>
<evidence type="ECO:0000313" key="10">
    <source>
        <dbReference type="EMBL" id="ASJ70694.1"/>
    </source>
</evidence>
<feature type="domain" description="PHP" evidence="9">
    <location>
        <begin position="16"/>
        <end position="167"/>
    </location>
</feature>
<dbReference type="PANTHER" id="PTHR21039:SF0">
    <property type="entry name" value="HISTIDINOL-PHOSPHATASE"/>
    <property type="match status" value="1"/>
</dbReference>
<dbReference type="GO" id="GO:0005737">
    <property type="term" value="C:cytoplasm"/>
    <property type="evidence" value="ECO:0007669"/>
    <property type="project" value="TreeGrafter"/>
</dbReference>
<dbReference type="InterPro" id="IPR010140">
    <property type="entry name" value="Histidinol_P_phosphatase_HisJ"/>
</dbReference>
<evidence type="ECO:0000256" key="2">
    <source>
        <dbReference type="ARBA" id="ARBA00009152"/>
    </source>
</evidence>
<keyword evidence="6 8" id="KW-0368">Histidine biosynthesis</keyword>
<dbReference type="InterPro" id="IPR004013">
    <property type="entry name" value="PHP_dom"/>
</dbReference>
<evidence type="ECO:0000256" key="1">
    <source>
        <dbReference type="ARBA" id="ARBA00004970"/>
    </source>
</evidence>
<dbReference type="SUPFAM" id="SSF89550">
    <property type="entry name" value="PHP domain-like"/>
    <property type="match status" value="1"/>
</dbReference>
<evidence type="ECO:0000256" key="4">
    <source>
        <dbReference type="ARBA" id="ARBA00022605"/>
    </source>
</evidence>
<comment type="catalytic activity">
    <reaction evidence="7 8">
        <text>L-histidinol phosphate + H2O = L-histidinol + phosphate</text>
        <dbReference type="Rhea" id="RHEA:14465"/>
        <dbReference type="ChEBI" id="CHEBI:15377"/>
        <dbReference type="ChEBI" id="CHEBI:43474"/>
        <dbReference type="ChEBI" id="CHEBI:57699"/>
        <dbReference type="ChEBI" id="CHEBI:57980"/>
        <dbReference type="EC" id="3.1.3.15"/>
    </reaction>
</comment>
<keyword evidence="11" id="KW-1185">Reference proteome</keyword>
<dbReference type="KEGG" id="gai:IMCC3135_02905"/>
<dbReference type="EMBL" id="CP018632">
    <property type="protein sequence ID" value="ASJ70694.1"/>
    <property type="molecule type" value="Genomic_DNA"/>
</dbReference>
<dbReference type="InterPro" id="IPR016195">
    <property type="entry name" value="Pol/histidinol_Pase-like"/>
</dbReference>
<evidence type="ECO:0000259" key="9">
    <source>
        <dbReference type="Pfam" id="PF02811"/>
    </source>
</evidence>
<dbReference type="Gene3D" id="3.20.20.140">
    <property type="entry name" value="Metal-dependent hydrolases"/>
    <property type="match status" value="1"/>
</dbReference>
<sequence length="272" mass="30907">MQLCEYAGMMKIQKNYHTHTHRCKHASQDVSHYCAAAVEQGLSVLGISDHTALPDNRWPHIRMDIGELPDYIRAVDEAIKSYPELTILKGAECEYADEYHEFFEDTLLGEHRFDYLIGAAHFFPMEGEWLGSYGGTDSKASLQSYAKYFIKSMESGLFAFMAHPDLFGNSYLTWDENTIHASRDMLTAAAELQVPLEINGYGLRKPKIDTPSGRRCMYPWLPFWELASEYDIRVIVNSDAHRPEDVSSNLQEAAELGIRCGLKFADLGYLES</sequence>
<protein>
    <recommendedName>
        <fullName evidence="3 8">Histidinol-phosphatase</fullName>
        <shortName evidence="8">HolPase</shortName>
        <ecNumber evidence="3 8">3.1.3.15</ecNumber>
    </recommendedName>
</protein>
<reference evidence="10 11" key="1">
    <citation type="submission" date="2016-12" db="EMBL/GenBank/DDBJ databases">
        <authorList>
            <person name="Song W.-J."/>
            <person name="Kurnit D.M."/>
        </authorList>
    </citation>
    <scope>NUCLEOTIDE SEQUENCE [LARGE SCALE GENOMIC DNA]</scope>
    <source>
        <strain evidence="10 11">IMCC3135</strain>
    </source>
</reference>
<dbReference type="RefSeq" id="WP_205737879.1">
    <property type="nucleotide sequence ID" value="NZ_CP018632.1"/>
</dbReference>
<evidence type="ECO:0000256" key="5">
    <source>
        <dbReference type="ARBA" id="ARBA00022801"/>
    </source>
</evidence>
<gene>
    <name evidence="10" type="primary">ycdX</name>
    <name evidence="10" type="ORF">IMCC3135_02905</name>
</gene>
<dbReference type="EC" id="3.1.3.15" evidence="3 8"/>
<organism evidence="10 11">
    <name type="scientific">Granulosicoccus antarcticus IMCC3135</name>
    <dbReference type="NCBI Taxonomy" id="1192854"/>
    <lineage>
        <taxon>Bacteria</taxon>
        <taxon>Pseudomonadati</taxon>
        <taxon>Pseudomonadota</taxon>
        <taxon>Gammaproteobacteria</taxon>
        <taxon>Chromatiales</taxon>
        <taxon>Granulosicoccaceae</taxon>
        <taxon>Granulosicoccus</taxon>
    </lineage>
</organism>
<dbReference type="AlphaFoldDB" id="A0A2Z2NUB2"/>
<comment type="pathway">
    <text evidence="1 8">Amino-acid biosynthesis; L-histidine biosynthesis; L-histidine from 5-phospho-alpha-D-ribose 1-diphosphate: step 8/9.</text>
</comment>
<dbReference type="GO" id="GO:0000105">
    <property type="term" value="P:L-histidine biosynthetic process"/>
    <property type="evidence" value="ECO:0007669"/>
    <property type="project" value="UniProtKB-UniRule"/>
</dbReference>
<evidence type="ECO:0000256" key="7">
    <source>
        <dbReference type="ARBA" id="ARBA00049158"/>
    </source>
</evidence>
<dbReference type="Proteomes" id="UP000250079">
    <property type="component" value="Chromosome"/>
</dbReference>
<dbReference type="GO" id="GO:0004401">
    <property type="term" value="F:histidinol-phosphatase activity"/>
    <property type="evidence" value="ECO:0007669"/>
    <property type="project" value="UniProtKB-UniRule"/>
</dbReference>
<keyword evidence="4 8" id="KW-0028">Amino-acid biosynthesis</keyword>
<dbReference type="CDD" id="cd12110">
    <property type="entry name" value="PHP_HisPPase_Hisj_like"/>
    <property type="match status" value="1"/>
</dbReference>
<proteinExistence type="inferred from homology"/>
<evidence type="ECO:0000256" key="6">
    <source>
        <dbReference type="ARBA" id="ARBA00023102"/>
    </source>
</evidence>
<dbReference type="UniPathway" id="UPA00031">
    <property type="reaction ID" value="UER00013"/>
</dbReference>
<name>A0A2Z2NUB2_9GAMM</name>
<dbReference type="Pfam" id="PF02811">
    <property type="entry name" value="PHP"/>
    <property type="match status" value="1"/>
</dbReference>
<comment type="similarity">
    <text evidence="2 8">Belongs to the PHP hydrolase family. HisK subfamily.</text>
</comment>
<evidence type="ECO:0000313" key="11">
    <source>
        <dbReference type="Proteomes" id="UP000250079"/>
    </source>
</evidence>
<evidence type="ECO:0000256" key="3">
    <source>
        <dbReference type="ARBA" id="ARBA00013085"/>
    </source>
</evidence>